<dbReference type="EC" id="2.4.1.-" evidence="4"/>
<comment type="similarity">
    <text evidence="1 3">Belongs to the UDP-glycosyltransferase family.</text>
</comment>
<evidence type="ECO:0000256" key="1">
    <source>
        <dbReference type="ARBA" id="ARBA00009995"/>
    </source>
</evidence>
<dbReference type="FunFam" id="3.40.50.2000:FF:000056">
    <property type="entry name" value="Glycosyltransferase"/>
    <property type="match status" value="1"/>
</dbReference>
<gene>
    <name evidence="5" type="ORF">CASFOL_018866</name>
</gene>
<sequence>MEKPQAHVLMVPLPVPGHVIPLLELAQCLAKHCIRITFVNTDIIHDRIINSFSGEEKDAFDNRIRLVSVSDGLEPEERSIPGKWTEMVYKLMPRKIEDLIREDGKISCVVYDQGLGGVCEIAKKLGIRTAAFSPAAAALVVLSLNIPKLIEDGIVDHQGTPLKDQPIQLAPAMPIMSPSDFVWNRLQILTVQKQIFNIMIQNNEPTQSADKLICNSTHDLEPGAFAFAPQIIPIGPLLASNRLENSLGHICQPDQSCIEWLDQHPPASVIYVAFGTSTMFNKPQLQELALGLENSKRPFLWVVLRPESLDLLGRVSLTRGRVISWAPQQKVLSHASVACFISHCGWNSTVESVSNGVPIMCWPYFADQFINQSYICDVWKLGLKLEKDTNGIVTCGEITKKIDQLLDDEGGLFKERALDFKGLISSSAREGGSSYKNLKSFISWIKRSD</sequence>
<dbReference type="GO" id="GO:0016757">
    <property type="term" value="F:glycosyltransferase activity"/>
    <property type="evidence" value="ECO:0007669"/>
    <property type="project" value="UniProtKB-KW"/>
</dbReference>
<comment type="caution">
    <text evidence="5">The sequence shown here is derived from an EMBL/GenBank/DDBJ whole genome shotgun (WGS) entry which is preliminary data.</text>
</comment>
<dbReference type="Gene3D" id="3.40.50.2000">
    <property type="entry name" value="Glycogen Phosphorylase B"/>
    <property type="match status" value="2"/>
</dbReference>
<evidence type="ECO:0000256" key="3">
    <source>
        <dbReference type="RuleBase" id="RU003718"/>
    </source>
</evidence>
<protein>
    <recommendedName>
        <fullName evidence="4">Glycosyltransferase</fullName>
        <ecNumber evidence="4">2.4.1.-</ecNumber>
    </recommendedName>
</protein>
<dbReference type="EMBL" id="JAVIJP010000026">
    <property type="protein sequence ID" value="KAL3636567.1"/>
    <property type="molecule type" value="Genomic_DNA"/>
</dbReference>
<proteinExistence type="inferred from homology"/>
<evidence type="ECO:0000256" key="2">
    <source>
        <dbReference type="ARBA" id="ARBA00022679"/>
    </source>
</evidence>
<dbReference type="Pfam" id="PF00201">
    <property type="entry name" value="UDPGT"/>
    <property type="match status" value="1"/>
</dbReference>
<keyword evidence="3" id="KW-0328">Glycosyltransferase</keyword>
<accession>A0ABD3D3K0</accession>
<evidence type="ECO:0000313" key="6">
    <source>
        <dbReference type="Proteomes" id="UP001632038"/>
    </source>
</evidence>
<evidence type="ECO:0000313" key="5">
    <source>
        <dbReference type="EMBL" id="KAL3636567.1"/>
    </source>
</evidence>
<organism evidence="5 6">
    <name type="scientific">Castilleja foliolosa</name>
    <dbReference type="NCBI Taxonomy" id="1961234"/>
    <lineage>
        <taxon>Eukaryota</taxon>
        <taxon>Viridiplantae</taxon>
        <taxon>Streptophyta</taxon>
        <taxon>Embryophyta</taxon>
        <taxon>Tracheophyta</taxon>
        <taxon>Spermatophyta</taxon>
        <taxon>Magnoliopsida</taxon>
        <taxon>eudicotyledons</taxon>
        <taxon>Gunneridae</taxon>
        <taxon>Pentapetalae</taxon>
        <taxon>asterids</taxon>
        <taxon>lamiids</taxon>
        <taxon>Lamiales</taxon>
        <taxon>Orobanchaceae</taxon>
        <taxon>Pedicularideae</taxon>
        <taxon>Castillejinae</taxon>
        <taxon>Castilleja</taxon>
    </lineage>
</organism>
<dbReference type="InterPro" id="IPR002213">
    <property type="entry name" value="UDP_glucos_trans"/>
</dbReference>
<dbReference type="FunFam" id="3.40.50.2000:FF:000108">
    <property type="entry name" value="UDP-glycosyltransferase 83A1"/>
    <property type="match status" value="1"/>
</dbReference>
<dbReference type="Proteomes" id="UP001632038">
    <property type="component" value="Unassembled WGS sequence"/>
</dbReference>
<keyword evidence="6" id="KW-1185">Reference proteome</keyword>
<evidence type="ECO:0000256" key="4">
    <source>
        <dbReference type="RuleBase" id="RU362057"/>
    </source>
</evidence>
<dbReference type="InterPro" id="IPR035595">
    <property type="entry name" value="UDP_glycos_trans_CS"/>
</dbReference>
<keyword evidence="2 3" id="KW-0808">Transferase</keyword>
<dbReference type="PANTHER" id="PTHR11926:SF1555">
    <property type="entry name" value="UDP-GLYCOSYLTRANSFERASE 83A1-LIKE"/>
    <property type="match status" value="1"/>
</dbReference>
<dbReference type="PROSITE" id="PS00375">
    <property type="entry name" value="UDPGT"/>
    <property type="match status" value="1"/>
</dbReference>
<dbReference type="AlphaFoldDB" id="A0ABD3D3K0"/>
<reference evidence="6" key="1">
    <citation type="journal article" date="2024" name="IScience">
        <title>Strigolactones Initiate the Formation of Haustorium-like Structures in Castilleja.</title>
        <authorList>
            <person name="Buerger M."/>
            <person name="Peterson D."/>
            <person name="Chory J."/>
        </authorList>
    </citation>
    <scope>NUCLEOTIDE SEQUENCE [LARGE SCALE GENOMIC DNA]</scope>
</reference>
<dbReference type="PANTHER" id="PTHR11926">
    <property type="entry name" value="GLUCOSYL/GLUCURONOSYL TRANSFERASES"/>
    <property type="match status" value="1"/>
</dbReference>
<dbReference type="SUPFAM" id="SSF53756">
    <property type="entry name" value="UDP-Glycosyltransferase/glycogen phosphorylase"/>
    <property type="match status" value="1"/>
</dbReference>
<name>A0ABD3D3K0_9LAMI</name>
<dbReference type="CDD" id="cd03784">
    <property type="entry name" value="GT1_Gtf-like"/>
    <property type="match status" value="1"/>
</dbReference>